<dbReference type="GO" id="GO:0005524">
    <property type="term" value="F:ATP binding"/>
    <property type="evidence" value="ECO:0007669"/>
    <property type="project" value="UniProtKB-KW"/>
</dbReference>
<keyword evidence="11" id="KW-1185">Reference proteome</keyword>
<feature type="domain" description="ABC transporter" evidence="9">
    <location>
        <begin position="1"/>
        <end position="156"/>
    </location>
</feature>
<evidence type="ECO:0000256" key="5">
    <source>
        <dbReference type="ARBA" id="ARBA00022840"/>
    </source>
</evidence>
<evidence type="ECO:0000313" key="11">
    <source>
        <dbReference type="Proteomes" id="UP000324194"/>
    </source>
</evidence>
<evidence type="ECO:0000256" key="8">
    <source>
        <dbReference type="ARBA" id="ARBA00023136"/>
    </source>
</evidence>
<dbReference type="SMART" id="SM00930">
    <property type="entry name" value="NIL"/>
    <property type="match status" value="1"/>
</dbReference>
<organism evidence="10 11">
    <name type="scientific">Aquicella siphonis</name>
    <dbReference type="NCBI Taxonomy" id="254247"/>
    <lineage>
        <taxon>Bacteria</taxon>
        <taxon>Pseudomonadati</taxon>
        <taxon>Pseudomonadota</taxon>
        <taxon>Gammaproteobacteria</taxon>
        <taxon>Legionellales</taxon>
        <taxon>Coxiellaceae</taxon>
        <taxon>Aquicella</taxon>
    </lineage>
</organism>
<dbReference type="PROSITE" id="PS50893">
    <property type="entry name" value="ABC_TRANSPORTER_2"/>
    <property type="match status" value="1"/>
</dbReference>
<evidence type="ECO:0000256" key="7">
    <source>
        <dbReference type="ARBA" id="ARBA00022970"/>
    </source>
</evidence>
<keyword evidence="3" id="KW-1003">Cell membrane</keyword>
<comment type="subcellular location">
    <subcellularLocation>
        <location evidence="1">Cell inner membrane</location>
        <topology evidence="1">Peripheral membrane protein</topology>
    </subcellularLocation>
</comment>
<keyword evidence="5 10" id="KW-0067">ATP-binding</keyword>
<protein>
    <submittedName>
        <fullName evidence="10">Methionine import ATP-binding protein MetN</fullName>
    </submittedName>
</protein>
<name>A0A5E4PH25_9COXI</name>
<accession>A0A5E4PH25</accession>
<evidence type="ECO:0000256" key="2">
    <source>
        <dbReference type="ARBA" id="ARBA00022448"/>
    </source>
</evidence>
<keyword evidence="6" id="KW-1278">Translocase</keyword>
<dbReference type="Gene3D" id="3.30.70.260">
    <property type="match status" value="1"/>
</dbReference>
<gene>
    <name evidence="10" type="primary">metN_2</name>
    <name evidence="10" type="ORF">AQUSIP_09010</name>
</gene>
<dbReference type="Gene3D" id="3.40.50.300">
    <property type="entry name" value="P-loop containing nucleotide triphosphate hydrolases"/>
    <property type="match status" value="1"/>
</dbReference>
<dbReference type="EMBL" id="LR699119">
    <property type="protein sequence ID" value="VVC75611.1"/>
    <property type="molecule type" value="Genomic_DNA"/>
</dbReference>
<sequence>MIFQHFNLLKSRTAYENIALPLELLGLTRETIRKEVTSLLTLTRLEEHQHHYPAQLSGGQQQRVAIARALATRPDILLCDELTSALDSQSTLAVLNLLKEINQDLGVTIVLITHEMEVIKHVCHRAGVLEQGALIECGPVVELFARPKSDVTRKLVQKALHMELPKQITDHLDLEPDTAKSCLVRFTFEGDNSSQPLISNLVKQFDITINIIQANIENIQNASIGFTVCLLSGEHAAVHEALDFARQSSVSVEVLGYA</sequence>
<dbReference type="InterPro" id="IPR003439">
    <property type="entry name" value="ABC_transporter-like_ATP-bd"/>
</dbReference>
<dbReference type="GO" id="GO:0006865">
    <property type="term" value="P:amino acid transport"/>
    <property type="evidence" value="ECO:0007669"/>
    <property type="project" value="UniProtKB-KW"/>
</dbReference>
<reference evidence="10 11" key="1">
    <citation type="submission" date="2019-08" db="EMBL/GenBank/DDBJ databases">
        <authorList>
            <person name="Guy L."/>
        </authorList>
    </citation>
    <scope>NUCLEOTIDE SEQUENCE [LARGE SCALE GENOMIC DNA]</scope>
    <source>
        <strain evidence="10 11">SGT-108</strain>
    </source>
</reference>
<dbReference type="AlphaFoldDB" id="A0A5E4PH25"/>
<dbReference type="Pfam" id="PF09383">
    <property type="entry name" value="NIL"/>
    <property type="match status" value="1"/>
</dbReference>
<dbReference type="SUPFAM" id="SSF55021">
    <property type="entry name" value="ACT-like"/>
    <property type="match status" value="1"/>
</dbReference>
<dbReference type="InterPro" id="IPR045865">
    <property type="entry name" value="ACT-like_dom_sf"/>
</dbReference>
<keyword evidence="7" id="KW-0029">Amino-acid transport</keyword>
<evidence type="ECO:0000259" key="9">
    <source>
        <dbReference type="PROSITE" id="PS50893"/>
    </source>
</evidence>
<evidence type="ECO:0000313" key="10">
    <source>
        <dbReference type="EMBL" id="VVC75611.1"/>
    </source>
</evidence>
<dbReference type="InterPro" id="IPR027417">
    <property type="entry name" value="P-loop_NTPase"/>
</dbReference>
<dbReference type="PANTHER" id="PTHR43166:SF30">
    <property type="entry name" value="METHIONINE IMPORT ATP-BINDING PROTEIN METN"/>
    <property type="match status" value="1"/>
</dbReference>
<dbReference type="GO" id="GO:0005886">
    <property type="term" value="C:plasma membrane"/>
    <property type="evidence" value="ECO:0007669"/>
    <property type="project" value="UniProtKB-SubCell"/>
</dbReference>
<evidence type="ECO:0000256" key="1">
    <source>
        <dbReference type="ARBA" id="ARBA00004417"/>
    </source>
</evidence>
<dbReference type="KEGG" id="asip:AQUSIP_09010"/>
<dbReference type="InterPro" id="IPR018449">
    <property type="entry name" value="NIL_domain"/>
</dbReference>
<dbReference type="Proteomes" id="UP000324194">
    <property type="component" value="Chromosome 1"/>
</dbReference>
<keyword evidence="2" id="KW-0813">Transport</keyword>
<dbReference type="Pfam" id="PF00005">
    <property type="entry name" value="ABC_tran"/>
    <property type="match status" value="1"/>
</dbReference>
<dbReference type="GO" id="GO:0016887">
    <property type="term" value="F:ATP hydrolysis activity"/>
    <property type="evidence" value="ECO:0007669"/>
    <property type="project" value="InterPro"/>
</dbReference>
<evidence type="ECO:0000256" key="4">
    <source>
        <dbReference type="ARBA" id="ARBA00022741"/>
    </source>
</evidence>
<keyword evidence="4" id="KW-0547">Nucleotide-binding</keyword>
<evidence type="ECO:0000256" key="3">
    <source>
        <dbReference type="ARBA" id="ARBA00022475"/>
    </source>
</evidence>
<dbReference type="OrthoDB" id="9802264at2"/>
<evidence type="ECO:0000256" key="6">
    <source>
        <dbReference type="ARBA" id="ARBA00022967"/>
    </source>
</evidence>
<dbReference type="SUPFAM" id="SSF52540">
    <property type="entry name" value="P-loop containing nucleoside triphosphate hydrolases"/>
    <property type="match status" value="1"/>
</dbReference>
<dbReference type="InterPro" id="IPR017871">
    <property type="entry name" value="ABC_transporter-like_CS"/>
</dbReference>
<dbReference type="RefSeq" id="WP_148338906.1">
    <property type="nucleotide sequence ID" value="NZ_LR699119.1"/>
</dbReference>
<keyword evidence="8" id="KW-0472">Membrane</keyword>
<dbReference type="PANTHER" id="PTHR43166">
    <property type="entry name" value="AMINO ACID IMPORT ATP-BINDING PROTEIN"/>
    <property type="match status" value="1"/>
</dbReference>
<dbReference type="PROSITE" id="PS00211">
    <property type="entry name" value="ABC_TRANSPORTER_1"/>
    <property type="match status" value="1"/>
</dbReference>
<dbReference type="InterPro" id="IPR050086">
    <property type="entry name" value="MetN_ABC_transporter-like"/>
</dbReference>
<proteinExistence type="predicted"/>